<name>A0A9R1VMI4_LACSA</name>
<dbReference type="InterPro" id="IPR025525">
    <property type="entry name" value="hAT-like_transposase_RNase-H"/>
</dbReference>
<evidence type="ECO:0000313" key="5">
    <source>
        <dbReference type="Proteomes" id="UP000235145"/>
    </source>
</evidence>
<gene>
    <name evidence="4" type="ORF">LSAT_V11C400223140</name>
</gene>
<keyword evidence="1" id="KW-0238">DNA-binding</keyword>
<evidence type="ECO:0000256" key="1">
    <source>
        <dbReference type="ARBA" id="ARBA00023125"/>
    </source>
</evidence>
<sequence length="452" mass="51966">MIQKDLAEMIIVHEYPLSIVEHHGFRKFVGGLQPLFKVPCRNTIKDDIKIIYDYERDKTMSFLAKNKSRIAVTTDMWTSNHKKKRIYGNDRTFCRSKLELAKQNYEIERIKESVAFWSPSPKREQNFVTAAEQLGIPYSKKLILDYETRWNSTFLMLSVTISYKEVFDRVTVMFSGSKYPTANVFFPLICEIGYSLRECTKSPIQEIQMMADQMVSKFNKYFSVIHGIMGMAAVLDPRYKLKFVELLLPVLYGEEKAKIEFQNLEAFVQTLFQEYESSNASKKRKSEVPGSSSFGSRISSGHRVGFKKLLSDIASITRDDDESGGMSELDNYLKEKLLPKDMELDLLAWWKTNGINYPTLQRIAKDILAIPVSTVASESAFSTSGRLLSPHRSRLHPKTLEALMCAQSWLLNEIRATCSEETEAYCRSVEFDYDMEEENTKESGTTSLDDFV</sequence>
<protein>
    <recommendedName>
        <fullName evidence="6">HAT C-terminal dimerisation domain-containing protein</fullName>
    </recommendedName>
</protein>
<dbReference type="EMBL" id="NBSK02000004">
    <property type="protein sequence ID" value="KAJ0208708.1"/>
    <property type="molecule type" value="Genomic_DNA"/>
</dbReference>
<dbReference type="InterPro" id="IPR008906">
    <property type="entry name" value="HATC_C_dom"/>
</dbReference>
<dbReference type="PANTHER" id="PTHR46481">
    <property type="entry name" value="ZINC FINGER BED DOMAIN-CONTAINING PROTEIN 4"/>
    <property type="match status" value="1"/>
</dbReference>
<dbReference type="Pfam" id="PF05699">
    <property type="entry name" value="Dimer_Tnp_hAT"/>
    <property type="match status" value="1"/>
</dbReference>
<dbReference type="SUPFAM" id="SSF53098">
    <property type="entry name" value="Ribonuclease H-like"/>
    <property type="match status" value="1"/>
</dbReference>
<feature type="domain" description="HAT C-terminal dimerisation" evidence="2">
    <location>
        <begin position="328"/>
        <end position="410"/>
    </location>
</feature>
<dbReference type="InterPro" id="IPR052035">
    <property type="entry name" value="ZnF_BED_domain_contain"/>
</dbReference>
<keyword evidence="5" id="KW-1185">Reference proteome</keyword>
<evidence type="ECO:0000259" key="3">
    <source>
        <dbReference type="Pfam" id="PF14372"/>
    </source>
</evidence>
<comment type="caution">
    <text evidence="4">The sequence shown here is derived from an EMBL/GenBank/DDBJ whole genome shotgun (WGS) entry which is preliminary data.</text>
</comment>
<reference evidence="4 5" key="1">
    <citation type="journal article" date="2017" name="Nat. Commun.">
        <title>Genome assembly with in vitro proximity ligation data and whole-genome triplication in lettuce.</title>
        <authorList>
            <person name="Reyes-Chin-Wo S."/>
            <person name="Wang Z."/>
            <person name="Yang X."/>
            <person name="Kozik A."/>
            <person name="Arikit S."/>
            <person name="Song C."/>
            <person name="Xia L."/>
            <person name="Froenicke L."/>
            <person name="Lavelle D.O."/>
            <person name="Truco M.J."/>
            <person name="Xia R."/>
            <person name="Zhu S."/>
            <person name="Xu C."/>
            <person name="Xu H."/>
            <person name="Xu X."/>
            <person name="Cox K."/>
            <person name="Korf I."/>
            <person name="Meyers B.C."/>
            <person name="Michelmore R.W."/>
        </authorList>
    </citation>
    <scope>NUCLEOTIDE SEQUENCE [LARGE SCALE GENOMIC DNA]</scope>
    <source>
        <strain evidence="5">cv. Salinas</strain>
        <tissue evidence="4">Seedlings</tissue>
    </source>
</reference>
<dbReference type="GO" id="GO:0046983">
    <property type="term" value="F:protein dimerization activity"/>
    <property type="evidence" value="ECO:0007669"/>
    <property type="project" value="InterPro"/>
</dbReference>
<organism evidence="4 5">
    <name type="scientific">Lactuca sativa</name>
    <name type="common">Garden lettuce</name>
    <dbReference type="NCBI Taxonomy" id="4236"/>
    <lineage>
        <taxon>Eukaryota</taxon>
        <taxon>Viridiplantae</taxon>
        <taxon>Streptophyta</taxon>
        <taxon>Embryophyta</taxon>
        <taxon>Tracheophyta</taxon>
        <taxon>Spermatophyta</taxon>
        <taxon>Magnoliopsida</taxon>
        <taxon>eudicotyledons</taxon>
        <taxon>Gunneridae</taxon>
        <taxon>Pentapetalae</taxon>
        <taxon>asterids</taxon>
        <taxon>campanulids</taxon>
        <taxon>Asterales</taxon>
        <taxon>Asteraceae</taxon>
        <taxon>Cichorioideae</taxon>
        <taxon>Cichorieae</taxon>
        <taxon>Lactucinae</taxon>
        <taxon>Lactuca</taxon>
    </lineage>
</organism>
<dbReference type="Pfam" id="PF14372">
    <property type="entry name" value="hAT-like_RNase-H"/>
    <property type="match status" value="1"/>
</dbReference>
<dbReference type="InterPro" id="IPR012337">
    <property type="entry name" value="RNaseH-like_sf"/>
</dbReference>
<dbReference type="PANTHER" id="PTHR46481:SF11">
    <property type="entry name" value="ZINC FINGER BED DOMAIN-CONTAINING PROTEIN RICESLEEPER 2-LIKE"/>
    <property type="match status" value="1"/>
</dbReference>
<dbReference type="AlphaFoldDB" id="A0A9R1VMI4"/>
<dbReference type="Proteomes" id="UP000235145">
    <property type="component" value="Unassembled WGS sequence"/>
</dbReference>
<dbReference type="SUPFAM" id="SSF140996">
    <property type="entry name" value="Hermes dimerisation domain"/>
    <property type="match status" value="1"/>
</dbReference>
<feature type="domain" description="hAT-like transposase RNase-H fold" evidence="3">
    <location>
        <begin position="175"/>
        <end position="275"/>
    </location>
</feature>
<proteinExistence type="predicted"/>
<accession>A0A9R1VMI4</accession>
<evidence type="ECO:0000259" key="2">
    <source>
        <dbReference type="Pfam" id="PF05699"/>
    </source>
</evidence>
<dbReference type="GO" id="GO:0003677">
    <property type="term" value="F:DNA binding"/>
    <property type="evidence" value="ECO:0007669"/>
    <property type="project" value="UniProtKB-KW"/>
</dbReference>
<evidence type="ECO:0008006" key="6">
    <source>
        <dbReference type="Google" id="ProtNLM"/>
    </source>
</evidence>
<evidence type="ECO:0000313" key="4">
    <source>
        <dbReference type="EMBL" id="KAJ0208708.1"/>
    </source>
</evidence>